<dbReference type="PATRIC" id="fig|471514.4.peg.4545"/>
<evidence type="ECO:0000256" key="1">
    <source>
        <dbReference type="SAM" id="MobiDB-lite"/>
    </source>
</evidence>
<organism evidence="2 3">
    <name type="scientific">Alicyclobacillus ferrooxydans</name>
    <dbReference type="NCBI Taxonomy" id="471514"/>
    <lineage>
        <taxon>Bacteria</taxon>
        <taxon>Bacillati</taxon>
        <taxon>Bacillota</taxon>
        <taxon>Bacilli</taxon>
        <taxon>Bacillales</taxon>
        <taxon>Alicyclobacillaceae</taxon>
        <taxon>Alicyclobacillus</taxon>
    </lineage>
</organism>
<evidence type="ECO:0000313" key="3">
    <source>
        <dbReference type="Proteomes" id="UP000050482"/>
    </source>
</evidence>
<feature type="compositionally biased region" description="Polar residues" evidence="1">
    <location>
        <begin position="63"/>
        <end position="76"/>
    </location>
</feature>
<reference evidence="2 3" key="1">
    <citation type="submission" date="2015-09" db="EMBL/GenBank/DDBJ databases">
        <title>Draft genome sequence of Alicyclobacillus ferrooxydans DSM 22381.</title>
        <authorList>
            <person name="Hemp J."/>
        </authorList>
    </citation>
    <scope>NUCLEOTIDE SEQUENCE [LARGE SCALE GENOMIC DNA]</scope>
    <source>
        <strain evidence="2 3">TC-34</strain>
    </source>
</reference>
<dbReference type="STRING" id="471514.AN477_18150"/>
<accession>A0A0P9CA89</accession>
<dbReference type="Proteomes" id="UP000050482">
    <property type="component" value="Unassembled WGS sequence"/>
</dbReference>
<feature type="region of interest" description="Disordered" evidence="1">
    <location>
        <begin position="61"/>
        <end position="89"/>
    </location>
</feature>
<gene>
    <name evidence="2" type="ORF">AN477_18150</name>
</gene>
<evidence type="ECO:0000313" key="2">
    <source>
        <dbReference type="EMBL" id="KPV42241.1"/>
    </source>
</evidence>
<comment type="caution">
    <text evidence="2">The sequence shown here is derived from an EMBL/GenBank/DDBJ whole genome shotgun (WGS) entry which is preliminary data.</text>
</comment>
<dbReference type="RefSeq" id="WP_054970598.1">
    <property type="nucleotide sequence ID" value="NZ_LJCO01000079.1"/>
</dbReference>
<protein>
    <submittedName>
        <fullName evidence="2">Uncharacterized protein</fullName>
    </submittedName>
</protein>
<dbReference type="AlphaFoldDB" id="A0A0P9CA89"/>
<name>A0A0P9CA89_9BACL</name>
<dbReference type="EMBL" id="LJCO01000079">
    <property type="protein sequence ID" value="KPV42241.1"/>
    <property type="molecule type" value="Genomic_DNA"/>
</dbReference>
<keyword evidence="3" id="KW-1185">Reference proteome</keyword>
<proteinExistence type="predicted"/>
<sequence>MSVCQTGVPCVWGRRHADTVVCSLPRCVVFQLRTGYLDRLRGGWVKYGVFQKEVERLGVEVETGSTDPASDVNTTDELLPTPVMMSHSS</sequence>